<dbReference type="SUPFAM" id="SSF50156">
    <property type="entry name" value="PDZ domain-like"/>
    <property type="match status" value="3"/>
</dbReference>
<reference evidence="3" key="1">
    <citation type="submission" date="2012-08" db="EMBL/GenBank/DDBJ databases">
        <title>The Genome Sequence of Wuchereria bancrofti.</title>
        <authorList>
            <person name="Nutman T.B."/>
            <person name="Fink D.L."/>
            <person name="Russ C."/>
            <person name="Young S."/>
            <person name="Zeng Q."/>
            <person name="Koehrsen M."/>
            <person name="Alvarado L."/>
            <person name="Berlin A."/>
            <person name="Chapman S.B."/>
            <person name="Chen Z."/>
            <person name="Freedman E."/>
            <person name="Gellesch M."/>
            <person name="Goldberg J."/>
            <person name="Griggs A."/>
            <person name="Gujja S."/>
            <person name="Heilman E.R."/>
            <person name="Heiman D."/>
            <person name="Hepburn T."/>
            <person name="Howarth C."/>
            <person name="Jen D."/>
            <person name="Larson L."/>
            <person name="Lewis B."/>
            <person name="Mehta T."/>
            <person name="Park D."/>
            <person name="Pearson M."/>
            <person name="Roberts A."/>
            <person name="Saif S."/>
            <person name="Shea T."/>
            <person name="Shenoy N."/>
            <person name="Sisk P."/>
            <person name="Stolte C."/>
            <person name="Sykes S."/>
            <person name="Walk T."/>
            <person name="White J."/>
            <person name="Yandava C."/>
            <person name="Haas B."/>
            <person name="Henn M.R."/>
            <person name="Nusbaum C."/>
            <person name="Birren B."/>
        </authorList>
    </citation>
    <scope>NUCLEOTIDE SEQUENCE [LARGE SCALE GENOMIC DNA]</scope>
    <source>
        <strain evidence="3">NA</strain>
    </source>
</reference>
<feature type="domain" description="PDZ" evidence="1">
    <location>
        <begin position="77"/>
        <end position="161"/>
    </location>
</feature>
<organism evidence="2 3">
    <name type="scientific">Wuchereria bancrofti</name>
    <dbReference type="NCBI Taxonomy" id="6293"/>
    <lineage>
        <taxon>Eukaryota</taxon>
        <taxon>Metazoa</taxon>
        <taxon>Ecdysozoa</taxon>
        <taxon>Nematoda</taxon>
        <taxon>Chromadorea</taxon>
        <taxon>Rhabditida</taxon>
        <taxon>Spirurina</taxon>
        <taxon>Spiruromorpha</taxon>
        <taxon>Filarioidea</taxon>
        <taxon>Onchocercidae</taxon>
        <taxon>Wuchereria</taxon>
    </lineage>
</organism>
<name>J9ANQ2_WUCBA</name>
<dbReference type="InterPro" id="IPR001478">
    <property type="entry name" value="PDZ"/>
</dbReference>
<proteinExistence type="predicted"/>
<dbReference type="InterPro" id="IPR036034">
    <property type="entry name" value="PDZ_sf"/>
</dbReference>
<dbReference type="GO" id="GO:0016323">
    <property type="term" value="C:basolateral plasma membrane"/>
    <property type="evidence" value="ECO:0007669"/>
    <property type="project" value="TreeGrafter"/>
</dbReference>
<dbReference type="SMART" id="SM00228">
    <property type="entry name" value="PDZ"/>
    <property type="match status" value="3"/>
</dbReference>
<feature type="domain" description="PDZ" evidence="1">
    <location>
        <begin position="203"/>
        <end position="284"/>
    </location>
</feature>
<gene>
    <name evidence="2" type="ORF">WUBG_13144</name>
</gene>
<comment type="caution">
    <text evidence="2">The sequence shown here is derived from an EMBL/GenBank/DDBJ whole genome shotgun (WGS) entry which is preliminary data.</text>
</comment>
<dbReference type="Gene3D" id="2.30.42.10">
    <property type="match status" value="3"/>
</dbReference>
<dbReference type="PANTHER" id="PTHR23119">
    <property type="entry name" value="DISCS LARGE"/>
    <property type="match status" value="1"/>
</dbReference>
<dbReference type="PROSITE" id="PS50106">
    <property type="entry name" value="PDZ"/>
    <property type="match status" value="3"/>
</dbReference>
<dbReference type="InterPro" id="IPR050614">
    <property type="entry name" value="Synaptic_Scaffolding_LAP-MAGUK"/>
</dbReference>
<sequence length="330" mass="34870">EVELVRDNHSLGLSIVGGSDHSSHPFGVNAPGVFISKITPNSPAGRSQRLRIGDRILSIERIVDQRQKLSPGVEILNIKIRRDTNGGLGLSIAGGLESTPYKDDDTGLFVSKLTDGGPAMIAGLRVGDKLLRVNKTDVVNVAVTSMQDARDVVELTILRDSRETPSSCIAASGYTISPNQSIDNSFVSDSVETSSSMTKETISTTIRRDINGSPGFSVAGGTGDVIVISCIASGGAAERDGKLRVGDRVLSINGTNMKGARHDQAVALLTGHSGSDIYLVVQRDRANQTVTIPPSSPSLSSKTLAVERISPLRKCGFGDPSWDGKTEVSY</sequence>
<feature type="non-terminal residue" evidence="2">
    <location>
        <position position="1"/>
    </location>
</feature>
<dbReference type="Proteomes" id="UP000004810">
    <property type="component" value="Unassembled WGS sequence"/>
</dbReference>
<dbReference type="Pfam" id="PF00595">
    <property type="entry name" value="PDZ"/>
    <property type="match status" value="3"/>
</dbReference>
<dbReference type="PANTHER" id="PTHR23119:SF44">
    <property type="entry name" value="PROTEIN LAP4"/>
    <property type="match status" value="1"/>
</dbReference>
<evidence type="ECO:0000313" key="2">
    <source>
        <dbReference type="EMBL" id="EJW75945.1"/>
    </source>
</evidence>
<evidence type="ECO:0000313" key="3">
    <source>
        <dbReference type="Proteomes" id="UP000004810"/>
    </source>
</evidence>
<protein>
    <recommendedName>
        <fullName evidence="1">PDZ domain-containing protein</fullName>
    </recommendedName>
</protein>
<dbReference type="AlphaFoldDB" id="J9ANQ2"/>
<accession>J9ANQ2</accession>
<dbReference type="GO" id="GO:0098887">
    <property type="term" value="P:neurotransmitter receptor transport, endosome to postsynaptic membrane"/>
    <property type="evidence" value="ECO:0007669"/>
    <property type="project" value="TreeGrafter"/>
</dbReference>
<dbReference type="GO" id="GO:0045211">
    <property type="term" value="C:postsynaptic membrane"/>
    <property type="evidence" value="ECO:0007669"/>
    <property type="project" value="TreeGrafter"/>
</dbReference>
<dbReference type="GO" id="GO:0014069">
    <property type="term" value="C:postsynaptic density"/>
    <property type="evidence" value="ECO:0007669"/>
    <property type="project" value="TreeGrafter"/>
</dbReference>
<evidence type="ECO:0000259" key="1">
    <source>
        <dbReference type="PROSITE" id="PS50106"/>
    </source>
</evidence>
<dbReference type="GO" id="GO:0098609">
    <property type="term" value="P:cell-cell adhesion"/>
    <property type="evidence" value="ECO:0007669"/>
    <property type="project" value="TreeGrafter"/>
</dbReference>
<dbReference type="GO" id="GO:0005912">
    <property type="term" value="C:adherens junction"/>
    <property type="evidence" value="ECO:0007669"/>
    <property type="project" value="TreeGrafter"/>
</dbReference>
<dbReference type="EMBL" id="ADBV01009808">
    <property type="protein sequence ID" value="EJW75945.1"/>
    <property type="molecule type" value="Genomic_DNA"/>
</dbReference>
<dbReference type="GO" id="GO:0019901">
    <property type="term" value="F:protein kinase binding"/>
    <property type="evidence" value="ECO:0007669"/>
    <property type="project" value="TreeGrafter"/>
</dbReference>
<feature type="domain" description="PDZ" evidence="1">
    <location>
        <begin position="1"/>
        <end position="60"/>
    </location>
</feature>
<dbReference type="GO" id="GO:0045197">
    <property type="term" value="P:establishment or maintenance of epithelial cell apical/basal polarity"/>
    <property type="evidence" value="ECO:0007669"/>
    <property type="project" value="TreeGrafter"/>
</dbReference>
<dbReference type="GO" id="GO:0098968">
    <property type="term" value="P:neurotransmitter receptor transport postsynaptic membrane to endosome"/>
    <property type="evidence" value="ECO:0007669"/>
    <property type="project" value="TreeGrafter"/>
</dbReference>
<dbReference type="GO" id="GO:0043113">
    <property type="term" value="P:receptor clustering"/>
    <property type="evidence" value="ECO:0007669"/>
    <property type="project" value="TreeGrafter"/>
</dbReference>